<name>A0A2W7N813_9RHOB</name>
<dbReference type="Gene3D" id="1.25.40.10">
    <property type="entry name" value="Tetratricopeptide repeat domain"/>
    <property type="match status" value="1"/>
</dbReference>
<sequence>MNSDAPNASAEFLVTTRGRFRIRAGDRDVTPPGPKACALVGAVALAPDGSRARRWLQRLIWSDRAPGQASDSLRRLLADLRRTHPGLLEADRSDVRLGPGVARDGEGPGPPLEGVELHDAAFTRWIEGLRAAPQALLPSGGAALFRTETPEGAPLRIRLEAGDALPGGAELFVLGALHDALRQRIATYGAAEVAIRTDRVSAPTADIRILVALDTPGPGGSIRLRAVAGADGRFLWSGRIGLDAPLETVIAGERFAAFVSAAASGTLSAHGRSSAVALTPYMRMQRAAAMLFQGDLPALARAETELAGLCTGDATAIALSWRAFARLTRILEFADAGPDLRAEALALGRDALARGPANPLVLALAATLEAKLAGDMDRCRFLALAAIRSNDQNPYALDALAEAEAVRGAPGAAHETARRVRVLATGMPNAFYWDVQVCLTALRVGETARAARAARTALVSHPGYRPALRYATALSLLEGAPEAAARYAARLALREPGFTIDHLRAPGYPVHTLHATGLAERLGR</sequence>
<organism evidence="1 2">
    <name type="scientific">Palleronia aestuarii</name>
    <dbReference type="NCBI Taxonomy" id="568105"/>
    <lineage>
        <taxon>Bacteria</taxon>
        <taxon>Pseudomonadati</taxon>
        <taxon>Pseudomonadota</taxon>
        <taxon>Alphaproteobacteria</taxon>
        <taxon>Rhodobacterales</taxon>
        <taxon>Roseobacteraceae</taxon>
        <taxon>Palleronia</taxon>
    </lineage>
</organism>
<proteinExistence type="predicted"/>
<dbReference type="EMBL" id="QKZL01000014">
    <property type="protein sequence ID" value="PZX14337.1"/>
    <property type="molecule type" value="Genomic_DNA"/>
</dbReference>
<dbReference type="InterPro" id="IPR036388">
    <property type="entry name" value="WH-like_DNA-bd_sf"/>
</dbReference>
<dbReference type="InterPro" id="IPR011990">
    <property type="entry name" value="TPR-like_helical_dom_sf"/>
</dbReference>
<dbReference type="RefSeq" id="WP_146259435.1">
    <property type="nucleotide sequence ID" value="NZ_QKZL01000014.1"/>
</dbReference>
<comment type="caution">
    <text evidence="1">The sequence shown here is derived from an EMBL/GenBank/DDBJ whole genome shotgun (WGS) entry which is preliminary data.</text>
</comment>
<protein>
    <submittedName>
        <fullName evidence="1">Uncharacterized protein</fullName>
    </submittedName>
</protein>
<keyword evidence="2" id="KW-1185">Reference proteome</keyword>
<evidence type="ECO:0000313" key="2">
    <source>
        <dbReference type="Proteomes" id="UP000248916"/>
    </source>
</evidence>
<dbReference type="AlphaFoldDB" id="A0A2W7N813"/>
<gene>
    <name evidence="1" type="ORF">LX81_02920</name>
</gene>
<reference evidence="1 2" key="1">
    <citation type="submission" date="2018-06" db="EMBL/GenBank/DDBJ databases">
        <title>Genomic Encyclopedia of Archaeal and Bacterial Type Strains, Phase II (KMG-II): from individual species to whole genera.</title>
        <authorList>
            <person name="Goeker M."/>
        </authorList>
    </citation>
    <scope>NUCLEOTIDE SEQUENCE [LARGE SCALE GENOMIC DNA]</scope>
    <source>
        <strain evidence="1 2">DSM 22009</strain>
    </source>
</reference>
<dbReference type="Proteomes" id="UP000248916">
    <property type="component" value="Unassembled WGS sequence"/>
</dbReference>
<evidence type="ECO:0000313" key="1">
    <source>
        <dbReference type="EMBL" id="PZX14337.1"/>
    </source>
</evidence>
<dbReference type="OrthoDB" id="9807521at2"/>
<dbReference type="Gene3D" id="1.10.10.10">
    <property type="entry name" value="Winged helix-like DNA-binding domain superfamily/Winged helix DNA-binding domain"/>
    <property type="match status" value="1"/>
</dbReference>
<accession>A0A2W7N813</accession>